<gene>
    <name evidence="1" type="ORF">LSP00402_LOCUS1505</name>
</gene>
<name>A0A7S2TH62_9EUKA</name>
<dbReference type="InterPro" id="IPR029063">
    <property type="entry name" value="SAM-dependent_MTases_sf"/>
</dbReference>
<evidence type="ECO:0000313" key="1">
    <source>
        <dbReference type="EMBL" id="CAD9746873.1"/>
    </source>
</evidence>
<proteinExistence type="predicted"/>
<accession>A0A7S2TH62</accession>
<protein>
    <recommendedName>
        <fullName evidence="2">Methyltransferase domain-containing protein</fullName>
    </recommendedName>
</protein>
<evidence type="ECO:0008006" key="2">
    <source>
        <dbReference type="Google" id="ProtNLM"/>
    </source>
</evidence>
<sequence>MVSTSLVAGLAVIAGAMFLMRRNAAAVYDLFIVRMTTVWYRVVLERLRKDQRLLDIGIGTAAALCKNAKTLKDKGLRVSGIDYEKDYITAAERLVVQHNLQAQAEVYCRSVYDPGLASLLCPEGTEKFDAAYFSGSITLMPDPPKALEVAADLCKPGAKIYITQTFQLKHSPIAARVKPLLKYITTIDFGQLTYMQELDEIVKKAGMKIEENIPIAGSVQTQYQSARLVVVGSSAAGKADAKSD</sequence>
<reference evidence="1" key="1">
    <citation type="submission" date="2021-01" db="EMBL/GenBank/DDBJ databases">
        <authorList>
            <person name="Corre E."/>
            <person name="Pelletier E."/>
            <person name="Niang G."/>
            <person name="Scheremetjew M."/>
            <person name="Finn R."/>
            <person name="Kale V."/>
            <person name="Holt S."/>
            <person name="Cochrane G."/>
            <person name="Meng A."/>
            <person name="Brown T."/>
            <person name="Cohen L."/>
        </authorList>
    </citation>
    <scope>NUCLEOTIDE SEQUENCE</scope>
    <source>
        <strain evidence="1">CCMP622</strain>
    </source>
</reference>
<dbReference type="SUPFAM" id="SSF53335">
    <property type="entry name" value="S-adenosyl-L-methionine-dependent methyltransferases"/>
    <property type="match status" value="1"/>
</dbReference>
<dbReference type="AlphaFoldDB" id="A0A7S2TH62"/>
<dbReference type="EMBL" id="HBHP01002303">
    <property type="protein sequence ID" value="CAD9746873.1"/>
    <property type="molecule type" value="Transcribed_RNA"/>
</dbReference>
<dbReference type="Gene3D" id="3.40.50.150">
    <property type="entry name" value="Vaccinia Virus protein VP39"/>
    <property type="match status" value="1"/>
</dbReference>
<organism evidence="1">
    <name type="scientific">Lotharella oceanica</name>
    <dbReference type="NCBI Taxonomy" id="641309"/>
    <lineage>
        <taxon>Eukaryota</taxon>
        <taxon>Sar</taxon>
        <taxon>Rhizaria</taxon>
        <taxon>Cercozoa</taxon>
        <taxon>Chlorarachniophyceae</taxon>
        <taxon>Lotharella</taxon>
    </lineage>
</organism>
<dbReference type="Pfam" id="PF13489">
    <property type="entry name" value="Methyltransf_23"/>
    <property type="match status" value="1"/>
</dbReference>